<dbReference type="GO" id="GO:0016593">
    <property type="term" value="C:Cdc73/Paf1 complex"/>
    <property type="evidence" value="ECO:0007669"/>
    <property type="project" value="InterPro"/>
</dbReference>
<dbReference type="Proteomes" id="UP001165082">
    <property type="component" value="Unassembled WGS sequence"/>
</dbReference>
<protein>
    <submittedName>
        <fullName evidence="1">Uncharacterized protein</fullName>
    </submittedName>
</protein>
<sequence>MLVYTKLPNVVGIQPEPFDPSTFVHSDEQELFAYTNSLVRWRYKRSPTNPDVLLKDSSGSYIPESNSHITTWSDGSRTLSVGGEMFDLVSSSASTNYLMVSKADTSQTVLQGVGQVSTKVVPRPISLDSEAHRSLATRVLASNIKRSRIIETVTQKNPELEKEGRARAKEDA</sequence>
<dbReference type="InterPro" id="IPR007149">
    <property type="entry name" value="Leo1"/>
</dbReference>
<name>A0A9W7E181_9STRA</name>
<comment type="caution">
    <text evidence="1">The sequence shown here is derived from an EMBL/GenBank/DDBJ whole genome shotgun (WGS) entry which is preliminary data.</text>
</comment>
<dbReference type="GO" id="GO:1990269">
    <property type="term" value="F:RNA polymerase II C-terminal domain phosphoserine binding"/>
    <property type="evidence" value="ECO:0007669"/>
    <property type="project" value="TreeGrafter"/>
</dbReference>
<dbReference type="EMBL" id="BRXZ01001095">
    <property type="protein sequence ID" value="GMH62178.1"/>
    <property type="molecule type" value="Genomic_DNA"/>
</dbReference>
<evidence type="ECO:0000313" key="2">
    <source>
        <dbReference type="Proteomes" id="UP001165082"/>
    </source>
</evidence>
<evidence type="ECO:0000313" key="1">
    <source>
        <dbReference type="EMBL" id="GMH62178.1"/>
    </source>
</evidence>
<reference evidence="1" key="1">
    <citation type="submission" date="2022-07" db="EMBL/GenBank/DDBJ databases">
        <title>Genome analysis of Parmales, a sister group of diatoms, reveals the evolutionary specialization of diatoms from phago-mixotrophs to photoautotrophs.</title>
        <authorList>
            <person name="Ban H."/>
            <person name="Sato S."/>
            <person name="Yoshikawa S."/>
            <person name="Kazumasa Y."/>
            <person name="Nakamura Y."/>
            <person name="Ichinomiya M."/>
            <person name="Saitoh K."/>
            <person name="Sato N."/>
            <person name="Blanc-Mathieu R."/>
            <person name="Endo H."/>
            <person name="Kuwata A."/>
            <person name="Ogata H."/>
        </authorList>
    </citation>
    <scope>NUCLEOTIDE SEQUENCE</scope>
</reference>
<accession>A0A9W7E181</accession>
<dbReference type="OrthoDB" id="20844at2759"/>
<dbReference type="GO" id="GO:0032968">
    <property type="term" value="P:positive regulation of transcription elongation by RNA polymerase II"/>
    <property type="evidence" value="ECO:0007669"/>
    <property type="project" value="TreeGrafter"/>
</dbReference>
<dbReference type="PANTHER" id="PTHR23146:SF0">
    <property type="entry name" value="RNA POLYMERASE-ASSOCIATED PROTEIN LEO1"/>
    <property type="match status" value="1"/>
</dbReference>
<dbReference type="GO" id="GO:0006368">
    <property type="term" value="P:transcription elongation by RNA polymerase II"/>
    <property type="evidence" value="ECO:0007669"/>
    <property type="project" value="InterPro"/>
</dbReference>
<dbReference type="AlphaFoldDB" id="A0A9W7E181"/>
<organism evidence="1 2">
    <name type="scientific">Triparma retinervis</name>
    <dbReference type="NCBI Taxonomy" id="2557542"/>
    <lineage>
        <taxon>Eukaryota</taxon>
        <taxon>Sar</taxon>
        <taxon>Stramenopiles</taxon>
        <taxon>Ochrophyta</taxon>
        <taxon>Bolidophyceae</taxon>
        <taxon>Parmales</taxon>
        <taxon>Triparmaceae</taxon>
        <taxon>Triparma</taxon>
    </lineage>
</organism>
<proteinExistence type="predicted"/>
<dbReference type="PANTHER" id="PTHR23146">
    <property type="entry name" value="LEO1 PROTEIN"/>
    <property type="match status" value="1"/>
</dbReference>
<gene>
    <name evidence="1" type="ORF">TrRE_jg5061</name>
</gene>
<dbReference type="Pfam" id="PF04004">
    <property type="entry name" value="Leo1"/>
    <property type="match status" value="1"/>
</dbReference>
<feature type="non-terminal residue" evidence="1">
    <location>
        <position position="1"/>
    </location>
</feature>
<keyword evidence="2" id="KW-1185">Reference proteome</keyword>